<evidence type="ECO:0000313" key="1">
    <source>
        <dbReference type="EMBL" id="DAE31725.1"/>
    </source>
</evidence>
<reference evidence="1" key="1">
    <citation type="journal article" date="2021" name="Proc. Natl. Acad. Sci. U.S.A.">
        <title>A Catalog of Tens of Thousands of Viruses from Human Metagenomes Reveals Hidden Associations with Chronic Diseases.</title>
        <authorList>
            <person name="Tisza M.J."/>
            <person name="Buck C.B."/>
        </authorList>
    </citation>
    <scope>NUCLEOTIDE SEQUENCE</scope>
    <source>
        <strain evidence="1">CtBM815</strain>
    </source>
</reference>
<sequence>MLQIRVLRYSRRRQRKRLLIEFRVIGLLVRRLIRRKKSLRKEIMYFSRTLIQRSRRE</sequence>
<name>A0A8S5RKZ7_9VIRU</name>
<proteinExistence type="predicted"/>
<protein>
    <submittedName>
        <fullName evidence="1">Uncharacterized protein</fullName>
    </submittedName>
</protein>
<dbReference type="EMBL" id="BK059109">
    <property type="protein sequence ID" value="DAE31725.1"/>
    <property type="molecule type" value="Genomic_DNA"/>
</dbReference>
<organism evidence="1">
    <name type="scientific">virus sp. ctBM815</name>
    <dbReference type="NCBI Taxonomy" id="2825806"/>
    <lineage>
        <taxon>Viruses</taxon>
    </lineage>
</organism>
<accession>A0A8S5RKZ7</accession>